<name>A0A9Q1DUF8_CONCO</name>
<feature type="domain" description="MAM" evidence="2">
    <location>
        <begin position="55"/>
        <end position="101"/>
    </location>
</feature>
<dbReference type="InterPro" id="IPR000998">
    <property type="entry name" value="MAM_dom"/>
</dbReference>
<keyword evidence="4" id="KW-1185">Reference proteome</keyword>
<evidence type="ECO:0000313" key="4">
    <source>
        <dbReference type="Proteomes" id="UP001152803"/>
    </source>
</evidence>
<dbReference type="Gene3D" id="2.60.120.200">
    <property type="match status" value="1"/>
</dbReference>
<feature type="region of interest" description="Disordered" evidence="1">
    <location>
        <begin position="77"/>
        <end position="101"/>
    </location>
</feature>
<dbReference type="PROSITE" id="PS50060">
    <property type="entry name" value="MAM_2"/>
    <property type="match status" value="2"/>
</dbReference>
<comment type="caution">
    <text evidence="3">The sequence shown here is derived from an EMBL/GenBank/DDBJ whole genome shotgun (WGS) entry which is preliminary data.</text>
</comment>
<dbReference type="GO" id="GO:0016020">
    <property type="term" value="C:membrane"/>
    <property type="evidence" value="ECO:0007669"/>
    <property type="project" value="InterPro"/>
</dbReference>
<dbReference type="EMBL" id="JAFJMO010000003">
    <property type="protein sequence ID" value="KAJ8282007.1"/>
    <property type="molecule type" value="Genomic_DNA"/>
</dbReference>
<dbReference type="Proteomes" id="UP001152803">
    <property type="component" value="Unassembled WGS sequence"/>
</dbReference>
<evidence type="ECO:0000313" key="3">
    <source>
        <dbReference type="EMBL" id="KAJ8282007.1"/>
    </source>
</evidence>
<organism evidence="3 4">
    <name type="scientific">Conger conger</name>
    <name type="common">Conger eel</name>
    <name type="synonym">Muraena conger</name>
    <dbReference type="NCBI Taxonomy" id="82655"/>
    <lineage>
        <taxon>Eukaryota</taxon>
        <taxon>Metazoa</taxon>
        <taxon>Chordata</taxon>
        <taxon>Craniata</taxon>
        <taxon>Vertebrata</taxon>
        <taxon>Euteleostomi</taxon>
        <taxon>Actinopterygii</taxon>
        <taxon>Neopterygii</taxon>
        <taxon>Teleostei</taxon>
        <taxon>Anguilliformes</taxon>
        <taxon>Congridae</taxon>
        <taxon>Conger</taxon>
    </lineage>
</organism>
<evidence type="ECO:0000259" key="2">
    <source>
        <dbReference type="PROSITE" id="PS50060"/>
    </source>
</evidence>
<reference evidence="3" key="1">
    <citation type="journal article" date="2023" name="Science">
        <title>Genome structures resolve the early diversification of teleost fishes.</title>
        <authorList>
            <person name="Parey E."/>
            <person name="Louis A."/>
            <person name="Montfort J."/>
            <person name="Bouchez O."/>
            <person name="Roques C."/>
            <person name="Iampietro C."/>
            <person name="Lluch J."/>
            <person name="Castinel A."/>
            <person name="Donnadieu C."/>
            <person name="Desvignes T."/>
            <person name="Floi Bucao C."/>
            <person name="Jouanno E."/>
            <person name="Wen M."/>
            <person name="Mejri S."/>
            <person name="Dirks R."/>
            <person name="Jansen H."/>
            <person name="Henkel C."/>
            <person name="Chen W.J."/>
            <person name="Zahm M."/>
            <person name="Cabau C."/>
            <person name="Klopp C."/>
            <person name="Thompson A.W."/>
            <person name="Robinson-Rechavi M."/>
            <person name="Braasch I."/>
            <person name="Lecointre G."/>
            <person name="Bobe J."/>
            <person name="Postlethwait J.H."/>
            <person name="Berthelot C."/>
            <person name="Roest Crollius H."/>
            <person name="Guiguen Y."/>
        </authorList>
    </citation>
    <scope>NUCLEOTIDE SEQUENCE</scope>
    <source>
        <strain evidence="3">Concon-B</strain>
    </source>
</reference>
<accession>A0A9Q1DUF8</accession>
<gene>
    <name evidence="3" type="ORF">COCON_G00045260</name>
</gene>
<feature type="region of interest" description="Disordered" evidence="1">
    <location>
        <begin position="11"/>
        <end position="50"/>
    </location>
</feature>
<evidence type="ECO:0000256" key="1">
    <source>
        <dbReference type="SAM" id="MobiDB-lite"/>
    </source>
</evidence>
<dbReference type="OrthoDB" id="8928572at2759"/>
<sequence length="101" mass="11007">MEAVLTSCDFNNSSKPYCNFRQDSEDNSDWTRHSGPSPTPGTGPDGGYPDGKCLSECDFDTMDELCGWTITQDPNIFGWEQWSGSAPTEGTGPQDDFSKPG</sequence>
<dbReference type="AlphaFoldDB" id="A0A9Q1DUF8"/>
<proteinExistence type="predicted"/>
<feature type="domain" description="MAM" evidence="2">
    <location>
        <begin position="6"/>
        <end position="51"/>
    </location>
</feature>
<protein>
    <recommendedName>
        <fullName evidence="2">MAM domain-containing protein</fullName>
    </recommendedName>
</protein>